<protein>
    <recommendedName>
        <fullName evidence="4">Malate dehydrogenase</fullName>
    </recommendedName>
</protein>
<dbReference type="AlphaFoldDB" id="A0A319AC16"/>
<sequence>MRIQAILVPILLVLMDILSITTATPVPETEIDIKTSTPNAVHLATSFISLSHALSSLRLTDCPLDAVPFFPFNQTTTTTTSVTARTNTTELTPPSTHLSLRFIALGRGTQNYTCPAARSHRRNESASATPVSTGAVATLYDVSCLAPTKHSQTGGGGGILLHTLPAFTHALPQEVLALYAVQLSRATIIGQHYFSAPAAAGSGSASISSSMPVFDLRAAQYGQRGGKFEGNWVQAKKVESVAAPGGSEDVPWLKLVGEGKEGGIKEIYRVHTAGGMSPATCAEHEGEFAVEYAAEYWFYG</sequence>
<dbReference type="PANTHER" id="PTHR35567">
    <property type="entry name" value="MALATE DEHYDROGENASE (AFU_ORTHOLOGUE AFUA_2G13800)"/>
    <property type="match status" value="1"/>
</dbReference>
<keyword evidence="1" id="KW-0732">Signal</keyword>
<dbReference type="Proteomes" id="UP000248349">
    <property type="component" value="Unassembled WGS sequence"/>
</dbReference>
<dbReference type="EMBL" id="KZ821219">
    <property type="protein sequence ID" value="PYH49208.1"/>
    <property type="molecule type" value="Genomic_DNA"/>
</dbReference>
<proteinExistence type="predicted"/>
<evidence type="ECO:0000313" key="2">
    <source>
        <dbReference type="EMBL" id="PYH49208.1"/>
    </source>
</evidence>
<evidence type="ECO:0000313" key="3">
    <source>
        <dbReference type="Proteomes" id="UP000248349"/>
    </source>
</evidence>
<name>A0A319AC16_9EURO</name>
<accession>A0A319AC16</accession>
<dbReference type="RefSeq" id="XP_025435190.1">
    <property type="nucleotide sequence ID" value="XM_025576209.1"/>
</dbReference>
<evidence type="ECO:0000256" key="1">
    <source>
        <dbReference type="SAM" id="SignalP"/>
    </source>
</evidence>
<dbReference type="GeneID" id="37077437"/>
<evidence type="ECO:0008006" key="4">
    <source>
        <dbReference type="Google" id="ProtNLM"/>
    </source>
</evidence>
<dbReference type="OrthoDB" id="1859733at2759"/>
<dbReference type="InterPro" id="IPR021851">
    <property type="entry name" value="DUF3455"/>
</dbReference>
<feature type="signal peptide" evidence="1">
    <location>
        <begin position="1"/>
        <end position="23"/>
    </location>
</feature>
<gene>
    <name evidence="2" type="ORF">BP01DRAFT_362173</name>
</gene>
<reference evidence="2 3" key="1">
    <citation type="submission" date="2016-12" db="EMBL/GenBank/DDBJ databases">
        <title>The genomes of Aspergillus section Nigri reveals drivers in fungal speciation.</title>
        <authorList>
            <consortium name="DOE Joint Genome Institute"/>
            <person name="Vesth T.C."/>
            <person name="Nybo J."/>
            <person name="Theobald S."/>
            <person name="Brandl J."/>
            <person name="Frisvad J.C."/>
            <person name="Nielsen K.F."/>
            <person name="Lyhne E.K."/>
            <person name="Kogle M.E."/>
            <person name="Kuo A."/>
            <person name="Riley R."/>
            <person name="Clum A."/>
            <person name="Nolan M."/>
            <person name="Lipzen A."/>
            <person name="Salamov A."/>
            <person name="Henrissat B."/>
            <person name="Wiebenga A."/>
            <person name="De Vries R.P."/>
            <person name="Grigoriev I.V."/>
            <person name="Mortensen U.H."/>
            <person name="Andersen M.R."/>
            <person name="Baker S.E."/>
        </authorList>
    </citation>
    <scope>NUCLEOTIDE SEQUENCE [LARGE SCALE GENOMIC DNA]</scope>
    <source>
        <strain evidence="2 3">JOP 1030-1</strain>
    </source>
</reference>
<organism evidence="2 3">
    <name type="scientific">Aspergillus saccharolyticus JOP 1030-1</name>
    <dbReference type="NCBI Taxonomy" id="1450539"/>
    <lineage>
        <taxon>Eukaryota</taxon>
        <taxon>Fungi</taxon>
        <taxon>Dikarya</taxon>
        <taxon>Ascomycota</taxon>
        <taxon>Pezizomycotina</taxon>
        <taxon>Eurotiomycetes</taxon>
        <taxon>Eurotiomycetidae</taxon>
        <taxon>Eurotiales</taxon>
        <taxon>Aspergillaceae</taxon>
        <taxon>Aspergillus</taxon>
        <taxon>Aspergillus subgen. Circumdati</taxon>
    </lineage>
</organism>
<dbReference type="Pfam" id="PF11937">
    <property type="entry name" value="DUF3455"/>
    <property type="match status" value="1"/>
</dbReference>
<feature type="chain" id="PRO_5016430389" description="Malate dehydrogenase" evidence="1">
    <location>
        <begin position="24"/>
        <end position="300"/>
    </location>
</feature>
<dbReference type="PANTHER" id="PTHR35567:SF1">
    <property type="entry name" value="CONSERVED FUNGAL PROTEIN (AFU_ORTHOLOGUE AFUA_1G14230)"/>
    <property type="match status" value="1"/>
</dbReference>
<keyword evidence="3" id="KW-1185">Reference proteome</keyword>